<evidence type="ECO:0000313" key="2">
    <source>
        <dbReference type="EMBL" id="RAM02007.1"/>
    </source>
</evidence>
<dbReference type="Proteomes" id="UP000293902">
    <property type="component" value="Chromosome"/>
</dbReference>
<dbReference type="EMBL" id="QLNI01000020">
    <property type="protein sequence ID" value="RAM02007.1"/>
    <property type="molecule type" value="Genomic_DNA"/>
</dbReference>
<accession>A0A328FG55</accession>
<dbReference type="Gene3D" id="3.30.2310.20">
    <property type="entry name" value="RelE-like"/>
    <property type="match status" value="1"/>
</dbReference>
<dbReference type="AlphaFoldDB" id="A0A328FG55"/>
<gene>
    <name evidence="2" type="ORF">DO021_11210</name>
    <name evidence="1" type="ORF">EYB58_00315</name>
</gene>
<evidence type="ECO:0000313" key="1">
    <source>
        <dbReference type="EMBL" id="QBH11502.1"/>
    </source>
</evidence>
<evidence type="ECO:0000313" key="3">
    <source>
        <dbReference type="Proteomes" id="UP000248798"/>
    </source>
</evidence>
<protein>
    <submittedName>
        <fullName evidence="2">Uncharacterized protein</fullName>
    </submittedName>
</protein>
<dbReference type="OrthoDB" id="9801102at2"/>
<evidence type="ECO:0000313" key="4">
    <source>
        <dbReference type="Proteomes" id="UP000293902"/>
    </source>
</evidence>
<reference evidence="2 3" key="1">
    <citation type="submission" date="2018-06" db="EMBL/GenBank/DDBJ databases">
        <title>Complete Genome Sequence of Desulfobacter hydrogenophilus (DSM3380).</title>
        <authorList>
            <person name="Marietou A."/>
            <person name="Schreiber L."/>
            <person name="Marshall I."/>
            <person name="Jorgensen B."/>
        </authorList>
    </citation>
    <scope>NUCLEOTIDE SEQUENCE [LARGE SCALE GENOMIC DNA]</scope>
    <source>
        <strain evidence="2 3">DSM 3380</strain>
    </source>
</reference>
<dbReference type="Proteomes" id="UP000248798">
    <property type="component" value="Unassembled WGS sequence"/>
</dbReference>
<sequence>MIKSFEHKGLRKFFETGNLSGVQPGHKQKLRIRLIALDSSTCIDDMNTPGWRLHSLKLDDPVFLREDQVISIEKCKGWSSRCYNTNFPN</sequence>
<proteinExistence type="predicted"/>
<dbReference type="EMBL" id="CP036313">
    <property type="protein sequence ID" value="QBH11502.1"/>
    <property type="molecule type" value="Genomic_DNA"/>
</dbReference>
<dbReference type="InterPro" id="IPR035093">
    <property type="entry name" value="RelE/ParE_toxin_dom_sf"/>
</dbReference>
<dbReference type="InterPro" id="IPR007711">
    <property type="entry name" value="HigB-1"/>
</dbReference>
<organism evidence="2 3">
    <name type="scientific">Desulfobacter hydrogenophilus</name>
    <dbReference type="NCBI Taxonomy" id="2291"/>
    <lineage>
        <taxon>Bacteria</taxon>
        <taxon>Pseudomonadati</taxon>
        <taxon>Thermodesulfobacteriota</taxon>
        <taxon>Desulfobacteria</taxon>
        <taxon>Desulfobacterales</taxon>
        <taxon>Desulfobacteraceae</taxon>
        <taxon>Desulfobacter</taxon>
    </lineage>
</organism>
<dbReference type="Pfam" id="PF05015">
    <property type="entry name" value="HigB-like_toxin"/>
    <property type="match status" value="1"/>
</dbReference>
<keyword evidence="4" id="KW-1185">Reference proteome</keyword>
<reference evidence="1 4" key="2">
    <citation type="submission" date="2019-02" db="EMBL/GenBank/DDBJ databases">
        <title>Complete genome sequence of Desulfobacter hydrogenophilus AcRS1.</title>
        <authorList>
            <person name="Marietou A."/>
            <person name="Lund M.B."/>
            <person name="Marshall I.P.G."/>
            <person name="Schreiber L."/>
            <person name="Jorgensen B."/>
        </authorList>
    </citation>
    <scope>NUCLEOTIDE SEQUENCE [LARGE SCALE GENOMIC DNA]</scope>
    <source>
        <strain evidence="1 4">AcRS1</strain>
    </source>
</reference>
<name>A0A328FG55_9BACT</name>
<dbReference type="RefSeq" id="WP_111956681.1">
    <property type="nucleotide sequence ID" value="NZ_CP036313.1"/>
</dbReference>